<protein>
    <submittedName>
        <fullName evidence="2">Uncharacterized protein</fullName>
    </submittedName>
</protein>
<name>A0A9P6J8B5_MORAP</name>
<evidence type="ECO:0000256" key="1">
    <source>
        <dbReference type="SAM" id="MobiDB-lite"/>
    </source>
</evidence>
<organism evidence="2 3">
    <name type="scientific">Mortierella alpina</name>
    <name type="common">Oleaginous fungus</name>
    <name type="synonym">Mortierella renispora</name>
    <dbReference type="NCBI Taxonomy" id="64518"/>
    <lineage>
        <taxon>Eukaryota</taxon>
        <taxon>Fungi</taxon>
        <taxon>Fungi incertae sedis</taxon>
        <taxon>Mucoromycota</taxon>
        <taxon>Mortierellomycotina</taxon>
        <taxon>Mortierellomycetes</taxon>
        <taxon>Mortierellales</taxon>
        <taxon>Mortierellaceae</taxon>
        <taxon>Mortierella</taxon>
    </lineage>
</organism>
<dbReference type="AlphaFoldDB" id="A0A9P6J8B5"/>
<feature type="region of interest" description="Disordered" evidence="1">
    <location>
        <begin position="1"/>
        <end position="22"/>
    </location>
</feature>
<dbReference type="EMBL" id="JAAAHY010000356">
    <property type="protein sequence ID" value="KAF9964509.1"/>
    <property type="molecule type" value="Genomic_DNA"/>
</dbReference>
<proteinExistence type="predicted"/>
<feature type="compositionally biased region" description="Acidic residues" evidence="1">
    <location>
        <begin position="1"/>
        <end position="17"/>
    </location>
</feature>
<comment type="caution">
    <text evidence="2">The sequence shown here is derived from an EMBL/GenBank/DDBJ whole genome shotgun (WGS) entry which is preliminary data.</text>
</comment>
<sequence>MEIDDFEEDMILDEDDLIAPSPTGEEHFEEAARFGGGGGGGGGGGVGRAPNVRIVDKNFFNGRARTPICGTMHVDALLCLLSS</sequence>
<accession>A0A9P6J8B5</accession>
<dbReference type="OrthoDB" id="2421554at2759"/>
<evidence type="ECO:0000313" key="2">
    <source>
        <dbReference type="EMBL" id="KAF9964509.1"/>
    </source>
</evidence>
<dbReference type="Proteomes" id="UP000738359">
    <property type="component" value="Unassembled WGS sequence"/>
</dbReference>
<gene>
    <name evidence="2" type="ORF">BGZ70_006362</name>
</gene>
<keyword evidence="3" id="KW-1185">Reference proteome</keyword>
<reference evidence="2" key="1">
    <citation type="journal article" date="2020" name="Fungal Divers.">
        <title>Resolving the Mortierellaceae phylogeny through synthesis of multi-gene phylogenetics and phylogenomics.</title>
        <authorList>
            <person name="Vandepol N."/>
            <person name="Liber J."/>
            <person name="Desiro A."/>
            <person name="Na H."/>
            <person name="Kennedy M."/>
            <person name="Barry K."/>
            <person name="Grigoriev I.V."/>
            <person name="Miller A.N."/>
            <person name="O'Donnell K."/>
            <person name="Stajich J.E."/>
            <person name="Bonito G."/>
        </authorList>
    </citation>
    <scope>NUCLEOTIDE SEQUENCE</scope>
    <source>
        <strain evidence="2">CK1249</strain>
    </source>
</reference>
<evidence type="ECO:0000313" key="3">
    <source>
        <dbReference type="Proteomes" id="UP000738359"/>
    </source>
</evidence>